<evidence type="ECO:0000256" key="10">
    <source>
        <dbReference type="PIRNR" id="PIRNR036497"/>
    </source>
</evidence>
<dbReference type="Pfam" id="PF00742">
    <property type="entry name" value="Homoserine_dh"/>
    <property type="match status" value="1"/>
</dbReference>
<dbReference type="EMBL" id="JAFHKP010000007">
    <property type="protein sequence ID" value="KAG5485201.1"/>
    <property type="molecule type" value="Genomic_DNA"/>
</dbReference>
<dbReference type="NCBIfam" id="NF004976">
    <property type="entry name" value="PRK06349.1"/>
    <property type="match status" value="1"/>
</dbReference>
<dbReference type="OrthoDB" id="67851at2759"/>
<dbReference type="GO" id="GO:0050661">
    <property type="term" value="F:NADP binding"/>
    <property type="evidence" value="ECO:0007669"/>
    <property type="project" value="InterPro"/>
</dbReference>
<dbReference type="Gene3D" id="3.30.360.10">
    <property type="entry name" value="Dihydrodipicolinate Reductase, domain 2"/>
    <property type="match status" value="1"/>
</dbReference>
<feature type="binding site" evidence="12">
    <location>
        <position position="207"/>
    </location>
    <ligand>
        <name>L-homoserine</name>
        <dbReference type="ChEBI" id="CHEBI:57476"/>
    </ligand>
</feature>
<comment type="pathway">
    <text evidence="2 13">Amino-acid biosynthesis; L-methionine biosynthesis via de novo pathway; L-homoserine from L-aspartate: step 3/3.</text>
</comment>
<dbReference type="SUPFAM" id="SSF55347">
    <property type="entry name" value="Glyceraldehyde-3-phosphate dehydrogenase-like, C-terminal domain"/>
    <property type="match status" value="1"/>
</dbReference>
<dbReference type="Gene3D" id="3.40.50.720">
    <property type="entry name" value="NAD(P)-binding Rossmann-like Domain"/>
    <property type="match status" value="1"/>
</dbReference>
<evidence type="ECO:0000313" key="18">
    <source>
        <dbReference type="Proteomes" id="UP000674179"/>
    </source>
</evidence>
<evidence type="ECO:0000259" key="16">
    <source>
        <dbReference type="Pfam" id="PF03447"/>
    </source>
</evidence>
<dbReference type="UniPathway" id="UPA00050">
    <property type="reaction ID" value="UER00063"/>
</dbReference>
<feature type="domain" description="Aspartate/homoserine dehydrogenase NAD-binding" evidence="16">
    <location>
        <begin position="10"/>
        <end position="126"/>
    </location>
</feature>
<evidence type="ECO:0000256" key="2">
    <source>
        <dbReference type="ARBA" id="ARBA00005062"/>
    </source>
</evidence>
<dbReference type="RefSeq" id="XP_067695465.1">
    <property type="nucleotide sequence ID" value="XM_067838224.1"/>
</dbReference>
<dbReference type="GO" id="GO:0004412">
    <property type="term" value="F:homoserine dehydrogenase activity"/>
    <property type="evidence" value="ECO:0007669"/>
    <property type="project" value="UniProtKB-EC"/>
</dbReference>
<comment type="similarity">
    <text evidence="3 10 14">Belongs to the homoserine dehydrogenase family.</text>
</comment>
<dbReference type="InterPro" id="IPR001342">
    <property type="entry name" value="HDH_cat"/>
</dbReference>
<keyword evidence="7 10" id="KW-0791">Threonine biosynthesis</keyword>
<evidence type="ECO:0000256" key="3">
    <source>
        <dbReference type="ARBA" id="ARBA00006753"/>
    </source>
</evidence>
<dbReference type="InterPro" id="IPR036291">
    <property type="entry name" value="NAD(P)-bd_dom_sf"/>
</dbReference>
<dbReference type="InterPro" id="IPR005106">
    <property type="entry name" value="Asp/hSer_DH_NAD-bd"/>
</dbReference>
<sequence>MAVIRAALLGFGTVGQGIYSIAQQRREELKQKLGGAELVIVKILVRDLHKPNRLLPDGSMSEAALLTDSIDDVFRADVHVIFEATVGEEPAFAYLRRAIVEHRCSVITANKVMFARYGAALQELAASCAPAPPSLPATRVYVGFEATVAAGVPIIKTLQNMCHVQRVRKIEGIVNGTSNYILTELREHPDKTFEGVLKKAQELGYAEADPTSDISGQDAFMKLLVMTSIAFGRQPDRSTVPVVGMDTLTPEILQDARAKGLRYRQVVHASVEAVATSSRSPSSSAVAGEVPPPTGSPHEHLICFVKPMLLGPEHPLYHMDGTTSAVSVWTDLLGVVTISGPGAGMYPTASAMMEDYAVWMTAFRRS</sequence>
<keyword evidence="18" id="KW-1185">Reference proteome</keyword>
<dbReference type="Proteomes" id="UP000674179">
    <property type="component" value="Chromosome 7"/>
</dbReference>
<name>A0A836HVU5_LEIEN</name>
<dbReference type="GO" id="GO:0009088">
    <property type="term" value="P:threonine biosynthetic process"/>
    <property type="evidence" value="ECO:0007669"/>
    <property type="project" value="UniProtKB-UniPathway"/>
</dbReference>
<evidence type="ECO:0000256" key="9">
    <source>
        <dbReference type="ARBA" id="ARBA00023167"/>
    </source>
</evidence>
<feature type="active site" description="Proton donor" evidence="11">
    <location>
        <position position="222"/>
    </location>
</feature>
<organism evidence="17 18">
    <name type="scientific">Leishmania enriettii</name>
    <dbReference type="NCBI Taxonomy" id="5663"/>
    <lineage>
        <taxon>Eukaryota</taxon>
        <taxon>Discoba</taxon>
        <taxon>Euglenozoa</taxon>
        <taxon>Kinetoplastea</taxon>
        <taxon>Metakinetoplastina</taxon>
        <taxon>Trypanosomatida</taxon>
        <taxon>Trypanosomatidae</taxon>
        <taxon>Leishmaniinae</taxon>
        <taxon>Leishmania</taxon>
    </lineage>
</organism>
<keyword evidence="8 10" id="KW-0560">Oxidoreductase</keyword>
<dbReference type="UniPathway" id="UPA00051">
    <property type="reaction ID" value="UER00465"/>
</dbReference>
<dbReference type="PIRSF" id="PIRSF036497">
    <property type="entry name" value="HDH_short"/>
    <property type="match status" value="1"/>
</dbReference>
<evidence type="ECO:0000313" key="17">
    <source>
        <dbReference type="EMBL" id="KAG5485201.1"/>
    </source>
</evidence>
<dbReference type="GeneID" id="94173734"/>
<evidence type="ECO:0000256" key="13">
    <source>
        <dbReference type="RuleBase" id="RU000579"/>
    </source>
</evidence>
<evidence type="ECO:0000256" key="12">
    <source>
        <dbReference type="PIRSR" id="PIRSR036497-2"/>
    </source>
</evidence>
<dbReference type="GO" id="GO:0009086">
    <property type="term" value="P:methionine biosynthetic process"/>
    <property type="evidence" value="ECO:0007669"/>
    <property type="project" value="UniProtKB-KW"/>
</dbReference>
<dbReference type="KEGG" id="lenr:94173734"/>
<feature type="binding site" evidence="12">
    <location>
        <position position="111"/>
    </location>
    <ligand>
        <name>NADPH</name>
        <dbReference type="ChEBI" id="CHEBI:57783"/>
    </ligand>
</feature>
<accession>A0A836HVU5</accession>
<dbReference type="SUPFAM" id="SSF51735">
    <property type="entry name" value="NAD(P)-binding Rossmann-fold domains"/>
    <property type="match status" value="1"/>
</dbReference>
<dbReference type="PANTHER" id="PTHR43331">
    <property type="entry name" value="HOMOSERINE DEHYDROGENASE"/>
    <property type="match status" value="1"/>
</dbReference>
<dbReference type="InterPro" id="IPR022697">
    <property type="entry name" value="HDH_short"/>
</dbReference>
<evidence type="ECO:0000256" key="7">
    <source>
        <dbReference type="ARBA" id="ARBA00022697"/>
    </source>
</evidence>
<feature type="domain" description="Homoserine dehydrogenase catalytic" evidence="15">
    <location>
        <begin position="153"/>
        <end position="355"/>
    </location>
</feature>
<evidence type="ECO:0000256" key="8">
    <source>
        <dbReference type="ARBA" id="ARBA00023002"/>
    </source>
</evidence>
<dbReference type="PANTHER" id="PTHR43331:SF1">
    <property type="entry name" value="HOMOSERINE DEHYDROGENASE"/>
    <property type="match status" value="1"/>
</dbReference>
<keyword evidence="9 10" id="KW-0486">Methionine biosynthesis</keyword>
<comment type="caution">
    <text evidence="17">The sequence shown here is derived from an EMBL/GenBank/DDBJ whole genome shotgun (WGS) entry which is preliminary data.</text>
</comment>
<evidence type="ECO:0000259" key="15">
    <source>
        <dbReference type="Pfam" id="PF00742"/>
    </source>
</evidence>
<evidence type="ECO:0000256" key="11">
    <source>
        <dbReference type="PIRSR" id="PIRSR036497-1"/>
    </source>
</evidence>
<feature type="binding site" evidence="12">
    <location>
        <begin position="10"/>
        <end position="15"/>
    </location>
    <ligand>
        <name>NADP(+)</name>
        <dbReference type="ChEBI" id="CHEBI:58349"/>
    </ligand>
</feature>
<evidence type="ECO:0000256" key="4">
    <source>
        <dbReference type="ARBA" id="ARBA00013213"/>
    </source>
</evidence>
<dbReference type="EC" id="1.1.1.3" evidence="4 10"/>
<dbReference type="PROSITE" id="PS01042">
    <property type="entry name" value="HOMOSER_DHGENASE"/>
    <property type="match status" value="1"/>
</dbReference>
<evidence type="ECO:0000256" key="1">
    <source>
        <dbReference type="ARBA" id="ARBA00005056"/>
    </source>
</evidence>
<evidence type="ECO:0000256" key="5">
    <source>
        <dbReference type="ARBA" id="ARBA00013376"/>
    </source>
</evidence>
<gene>
    <name evidence="17" type="ORF">CUR178_06559</name>
</gene>
<comment type="catalytic activity">
    <reaction evidence="10 13">
        <text>L-homoserine + NADP(+) = L-aspartate 4-semialdehyde + NADPH + H(+)</text>
        <dbReference type="Rhea" id="RHEA:15761"/>
        <dbReference type="ChEBI" id="CHEBI:15378"/>
        <dbReference type="ChEBI" id="CHEBI:57476"/>
        <dbReference type="ChEBI" id="CHEBI:57783"/>
        <dbReference type="ChEBI" id="CHEBI:58349"/>
        <dbReference type="ChEBI" id="CHEBI:537519"/>
        <dbReference type="EC" id="1.1.1.3"/>
    </reaction>
</comment>
<proteinExistence type="inferred from homology"/>
<comment type="pathway">
    <text evidence="1 13">Amino-acid biosynthesis; L-threonine biosynthesis; L-threonine from L-aspartate: step 3/5.</text>
</comment>
<reference evidence="17 18" key="1">
    <citation type="submission" date="2021-02" db="EMBL/GenBank/DDBJ databases">
        <title>Leishmania (Mundinia) enrietti genome sequencing and assembly.</title>
        <authorList>
            <person name="Almutairi H."/>
            <person name="Gatherer D."/>
        </authorList>
    </citation>
    <scope>NUCLEOTIDE SEQUENCE [LARGE SCALE GENOMIC DNA]</scope>
    <source>
        <strain evidence="17">CUR178</strain>
    </source>
</reference>
<dbReference type="FunFam" id="3.30.360.10:FF:000005">
    <property type="entry name" value="Homoserine dehydrogenase"/>
    <property type="match status" value="1"/>
</dbReference>
<dbReference type="AlphaFoldDB" id="A0A836HVU5"/>
<keyword evidence="10 12" id="KW-0521">NADP</keyword>
<evidence type="ECO:0000256" key="6">
    <source>
        <dbReference type="ARBA" id="ARBA00022605"/>
    </source>
</evidence>
<protein>
    <recommendedName>
        <fullName evidence="5 10">Homoserine dehydrogenase</fullName>
        <shortName evidence="10">HDH</shortName>
        <ecNumber evidence="4 10">1.1.1.3</ecNumber>
    </recommendedName>
</protein>
<dbReference type="InterPro" id="IPR019811">
    <property type="entry name" value="HDH_CS"/>
</dbReference>
<dbReference type="Pfam" id="PF03447">
    <property type="entry name" value="NAD_binding_3"/>
    <property type="match status" value="1"/>
</dbReference>
<evidence type="ECO:0000256" key="14">
    <source>
        <dbReference type="RuleBase" id="RU004171"/>
    </source>
</evidence>
<keyword evidence="6 10" id="KW-0028">Amino-acid biosynthesis</keyword>